<protein>
    <submittedName>
        <fullName evidence="2">EthD family reductase</fullName>
    </submittedName>
</protein>
<dbReference type="Proteomes" id="UP001143362">
    <property type="component" value="Unassembled WGS sequence"/>
</dbReference>
<feature type="domain" description="EthD" evidence="1">
    <location>
        <begin position="26"/>
        <end position="123"/>
    </location>
</feature>
<dbReference type="InterPro" id="IPR011008">
    <property type="entry name" value="Dimeric_a/b-barrel"/>
</dbReference>
<name>A0ABT3TD97_9GAMM</name>
<dbReference type="InterPro" id="IPR009799">
    <property type="entry name" value="EthD_dom"/>
</dbReference>
<gene>
    <name evidence="2" type="ORF">EYC98_05235</name>
</gene>
<evidence type="ECO:0000313" key="3">
    <source>
        <dbReference type="Proteomes" id="UP001143362"/>
    </source>
</evidence>
<dbReference type="Gene3D" id="3.30.70.100">
    <property type="match status" value="1"/>
</dbReference>
<sequence>MSDCERSDTIAGETKMIKLIYCISKREDLDAAEFYRYWLQDHAPLVKSVAAAIGASRYVQSHTALPEVNAIFQAGRGLEAPYDGITELWWQDQAAFEQGTATPEGVAAARQLQADEANFIDFSRSRIFMSEEHEIFDLAQ</sequence>
<dbReference type="NCBIfam" id="TIGR02118">
    <property type="entry name" value="EthD family reductase"/>
    <property type="match status" value="1"/>
</dbReference>
<organism evidence="2 3">
    <name type="scientific">Candidatus Litorirhabdus singularis</name>
    <dbReference type="NCBI Taxonomy" id="2518993"/>
    <lineage>
        <taxon>Bacteria</taxon>
        <taxon>Pseudomonadati</taxon>
        <taxon>Pseudomonadota</taxon>
        <taxon>Gammaproteobacteria</taxon>
        <taxon>Cellvibrionales</taxon>
        <taxon>Halieaceae</taxon>
        <taxon>Candidatus Litorirhabdus</taxon>
    </lineage>
</organism>
<proteinExistence type="predicted"/>
<dbReference type="SUPFAM" id="SSF54909">
    <property type="entry name" value="Dimeric alpha+beta barrel"/>
    <property type="match status" value="1"/>
</dbReference>
<comment type="caution">
    <text evidence="2">The sequence shown here is derived from an EMBL/GenBank/DDBJ whole genome shotgun (WGS) entry which is preliminary data.</text>
</comment>
<accession>A0ABT3TD97</accession>
<reference evidence="2" key="1">
    <citation type="submission" date="2019-02" db="EMBL/GenBank/DDBJ databases">
        <authorList>
            <person name="Li S.-H."/>
        </authorList>
    </citation>
    <scope>NUCLEOTIDE SEQUENCE</scope>
    <source>
        <strain evidence="2">IMCC14734</strain>
    </source>
</reference>
<keyword evidence="3" id="KW-1185">Reference proteome</keyword>
<dbReference type="Pfam" id="PF07110">
    <property type="entry name" value="EthD"/>
    <property type="match status" value="1"/>
</dbReference>
<dbReference type="EMBL" id="SHNN01000001">
    <property type="protein sequence ID" value="MCX2980271.1"/>
    <property type="molecule type" value="Genomic_DNA"/>
</dbReference>
<evidence type="ECO:0000313" key="2">
    <source>
        <dbReference type="EMBL" id="MCX2980271.1"/>
    </source>
</evidence>
<evidence type="ECO:0000259" key="1">
    <source>
        <dbReference type="Pfam" id="PF07110"/>
    </source>
</evidence>